<dbReference type="PANTHER" id="PTHR46481">
    <property type="entry name" value="ZINC FINGER BED DOMAIN-CONTAINING PROTEIN 4"/>
    <property type="match status" value="1"/>
</dbReference>
<sequence length="275" mass="31777">MSAVWQYFSLKSEKDSVAQCNTCHAQVSRGGTEPGKFNTSNLIAPLKQHHKTLHEDFHKTTELKKQSSGNFKQPTLPETLAKPDKFPRDSKKALTLTEKICQFIVLADQPLSVVSNIGFKRLIEHLEPRYVMPSRHYIVDKTIPQMHKEVKECIAMHLDKASAFSFTTDIWISDHCPLSLLSLTAHWIDADFTLQRAVLHAREFRAFNHCCKDAGFFMVFKCREENAALKECLTQHYKDPAFFEECKQEYLREKREYEQTGIPAKNRKQKLPTSM</sequence>
<comment type="caution">
    <text evidence="13">The sequence shown here is derived from an EMBL/GenBank/DDBJ whole genome shotgun (WGS) entry which is preliminary data.</text>
</comment>
<dbReference type="SUPFAM" id="SSF140996">
    <property type="entry name" value="Hermes dimerisation domain"/>
    <property type="match status" value="1"/>
</dbReference>
<dbReference type="Pfam" id="PF08583">
    <property type="entry name" value="Cmc1"/>
    <property type="match status" value="1"/>
</dbReference>
<keyword evidence="14" id="KW-1185">Reference proteome</keyword>
<name>A0ABQ8LW15_LABRO</name>
<evidence type="ECO:0000259" key="12">
    <source>
        <dbReference type="PROSITE" id="PS50808"/>
    </source>
</evidence>
<feature type="region of interest" description="Disordered" evidence="11">
    <location>
        <begin position="61"/>
        <end position="84"/>
    </location>
</feature>
<evidence type="ECO:0000256" key="11">
    <source>
        <dbReference type="SAM" id="MobiDB-lite"/>
    </source>
</evidence>
<comment type="subcellular location">
    <subcellularLocation>
        <location evidence="1">Nucleus</location>
    </subcellularLocation>
</comment>
<keyword evidence="7" id="KW-1015">Disulfide bond</keyword>
<evidence type="ECO:0000256" key="8">
    <source>
        <dbReference type="ARBA" id="ARBA00023163"/>
    </source>
</evidence>
<evidence type="ECO:0000256" key="4">
    <source>
        <dbReference type="ARBA" id="ARBA00022771"/>
    </source>
</evidence>
<dbReference type="InterPro" id="IPR003656">
    <property type="entry name" value="Znf_BED"/>
</dbReference>
<dbReference type="EMBL" id="JACTAM010000016">
    <property type="protein sequence ID" value="KAI2654835.1"/>
    <property type="molecule type" value="Genomic_DNA"/>
</dbReference>
<evidence type="ECO:0000256" key="3">
    <source>
        <dbReference type="ARBA" id="ARBA00022723"/>
    </source>
</evidence>
<evidence type="ECO:0000256" key="6">
    <source>
        <dbReference type="ARBA" id="ARBA00023015"/>
    </source>
</evidence>
<evidence type="ECO:0000313" key="14">
    <source>
        <dbReference type="Proteomes" id="UP000830375"/>
    </source>
</evidence>
<dbReference type="PROSITE" id="PS50808">
    <property type="entry name" value="ZF_BED"/>
    <property type="match status" value="1"/>
</dbReference>
<dbReference type="SMART" id="SM00614">
    <property type="entry name" value="ZnF_BED"/>
    <property type="match status" value="1"/>
</dbReference>
<comment type="similarity">
    <text evidence="2">Belongs to the CMC family.</text>
</comment>
<reference evidence="13 14" key="1">
    <citation type="submission" date="2022-01" db="EMBL/GenBank/DDBJ databases">
        <title>A high-quality chromosome-level genome assembly of rohu carp, Labeo rohita.</title>
        <authorList>
            <person name="Arick M.A. II"/>
            <person name="Hsu C.-Y."/>
            <person name="Magbanua Z."/>
            <person name="Pechanova O."/>
            <person name="Grover C."/>
            <person name="Miller E."/>
            <person name="Thrash A."/>
            <person name="Ezzel L."/>
            <person name="Alam S."/>
            <person name="Benzie J."/>
            <person name="Hamilton M."/>
            <person name="Karsi A."/>
            <person name="Lawrence M.L."/>
            <person name="Peterson D.G."/>
        </authorList>
    </citation>
    <scope>NUCLEOTIDE SEQUENCE [LARGE SCALE GENOMIC DNA]</scope>
    <source>
        <strain evidence="14">BAU-BD-2019</strain>
        <tissue evidence="13">Blood</tissue>
    </source>
</reference>
<evidence type="ECO:0000256" key="10">
    <source>
        <dbReference type="PROSITE-ProRule" id="PRU00027"/>
    </source>
</evidence>
<evidence type="ECO:0000256" key="9">
    <source>
        <dbReference type="ARBA" id="ARBA00023242"/>
    </source>
</evidence>
<evidence type="ECO:0000256" key="5">
    <source>
        <dbReference type="ARBA" id="ARBA00022833"/>
    </source>
</evidence>
<proteinExistence type="inferred from homology"/>
<organism evidence="13 14">
    <name type="scientific">Labeo rohita</name>
    <name type="common">Indian major carp</name>
    <name type="synonym">Cyprinus rohita</name>
    <dbReference type="NCBI Taxonomy" id="84645"/>
    <lineage>
        <taxon>Eukaryota</taxon>
        <taxon>Metazoa</taxon>
        <taxon>Chordata</taxon>
        <taxon>Craniata</taxon>
        <taxon>Vertebrata</taxon>
        <taxon>Euteleostomi</taxon>
        <taxon>Actinopterygii</taxon>
        <taxon>Neopterygii</taxon>
        <taxon>Teleostei</taxon>
        <taxon>Ostariophysi</taxon>
        <taxon>Cypriniformes</taxon>
        <taxon>Cyprinidae</taxon>
        <taxon>Labeoninae</taxon>
        <taxon>Labeonini</taxon>
        <taxon>Labeo</taxon>
    </lineage>
</organism>
<evidence type="ECO:0000256" key="7">
    <source>
        <dbReference type="ARBA" id="ARBA00023157"/>
    </source>
</evidence>
<keyword evidence="9" id="KW-0539">Nucleus</keyword>
<dbReference type="Proteomes" id="UP000830375">
    <property type="component" value="Unassembled WGS sequence"/>
</dbReference>
<keyword evidence="6" id="KW-0805">Transcription regulation</keyword>
<dbReference type="InterPro" id="IPR052035">
    <property type="entry name" value="ZnF_BED_domain_contain"/>
</dbReference>
<dbReference type="InterPro" id="IPR013892">
    <property type="entry name" value="Cyt_c_biogenesis_Cmc1-like"/>
</dbReference>
<evidence type="ECO:0000256" key="1">
    <source>
        <dbReference type="ARBA" id="ARBA00004123"/>
    </source>
</evidence>
<keyword evidence="8" id="KW-0804">Transcription</keyword>
<evidence type="ECO:0000256" key="2">
    <source>
        <dbReference type="ARBA" id="ARBA00007347"/>
    </source>
</evidence>
<protein>
    <recommendedName>
        <fullName evidence="12">BED-type domain-containing protein</fullName>
    </recommendedName>
</protein>
<keyword evidence="4 10" id="KW-0863">Zinc-finger</keyword>
<keyword evidence="3" id="KW-0479">Metal-binding</keyword>
<keyword evidence="5" id="KW-0862">Zinc</keyword>
<gene>
    <name evidence="13" type="ORF">H4Q32_017095</name>
</gene>
<dbReference type="Pfam" id="PF02892">
    <property type="entry name" value="zf-BED"/>
    <property type="match status" value="1"/>
</dbReference>
<feature type="domain" description="BED-type" evidence="12">
    <location>
        <begin position="1"/>
        <end position="61"/>
    </location>
</feature>
<dbReference type="PANTHER" id="PTHR46481:SF10">
    <property type="entry name" value="ZINC FINGER BED DOMAIN-CONTAINING PROTEIN 39"/>
    <property type="match status" value="1"/>
</dbReference>
<evidence type="ECO:0000313" key="13">
    <source>
        <dbReference type="EMBL" id="KAI2654835.1"/>
    </source>
</evidence>
<dbReference type="InterPro" id="IPR036236">
    <property type="entry name" value="Znf_C2H2_sf"/>
</dbReference>
<dbReference type="SUPFAM" id="SSF57667">
    <property type="entry name" value="beta-beta-alpha zinc fingers"/>
    <property type="match status" value="1"/>
</dbReference>
<accession>A0ABQ8LW15</accession>